<dbReference type="InterPro" id="IPR026823">
    <property type="entry name" value="cEGF"/>
</dbReference>
<dbReference type="Pfam" id="PF00683">
    <property type="entry name" value="TB"/>
    <property type="match status" value="4"/>
</dbReference>
<dbReference type="FunFam" id="2.10.25.10:FF:000005">
    <property type="entry name" value="Fibrillin 2"/>
    <property type="match status" value="1"/>
</dbReference>
<comment type="subcellular location">
    <subcellularLocation>
        <location evidence="1">Secreted</location>
        <location evidence="1">Extracellular space</location>
        <location evidence="1">Extracellular matrix</location>
    </subcellularLocation>
</comment>
<dbReference type="FunFam" id="2.10.25.10:FF:000014">
    <property type="entry name" value="Latent-transforming growth factor beta-binding protein 3"/>
    <property type="match status" value="1"/>
</dbReference>
<keyword evidence="14" id="KW-1185">Reference proteome</keyword>
<dbReference type="PROSITE" id="PS00010">
    <property type="entry name" value="ASX_HYDROXYL"/>
    <property type="match status" value="11"/>
</dbReference>
<evidence type="ECO:0000256" key="10">
    <source>
        <dbReference type="SAM" id="SignalP"/>
    </source>
</evidence>
<evidence type="ECO:0000256" key="5">
    <source>
        <dbReference type="ARBA" id="ARBA00022729"/>
    </source>
</evidence>
<dbReference type="InterPro" id="IPR018097">
    <property type="entry name" value="EGF_Ca-bd_CS"/>
</dbReference>
<dbReference type="InterPro" id="IPR000742">
    <property type="entry name" value="EGF"/>
</dbReference>
<dbReference type="GO" id="GO:0005509">
    <property type="term" value="F:calcium ion binding"/>
    <property type="evidence" value="ECO:0007669"/>
    <property type="project" value="InterPro"/>
</dbReference>
<keyword evidence="8" id="KW-0325">Glycoprotein</keyword>
<dbReference type="InterPro" id="IPR049883">
    <property type="entry name" value="NOTCH1_EGF-like"/>
</dbReference>
<dbReference type="PROSITE" id="PS00022">
    <property type="entry name" value="EGF_1"/>
    <property type="match status" value="1"/>
</dbReference>
<keyword evidence="2" id="KW-0964">Secreted</keyword>
<keyword evidence="4 9" id="KW-0245">EGF-like domain</keyword>
<evidence type="ECO:0000313" key="13">
    <source>
        <dbReference type="EMBL" id="KAJ7384612.1"/>
    </source>
</evidence>
<dbReference type="InterPro" id="IPR017878">
    <property type="entry name" value="TB_dom"/>
</dbReference>
<evidence type="ECO:0000259" key="12">
    <source>
        <dbReference type="PROSITE" id="PS51364"/>
    </source>
</evidence>
<feature type="domain" description="EGF-like" evidence="11">
    <location>
        <begin position="681"/>
        <end position="722"/>
    </location>
</feature>
<dbReference type="InterPro" id="IPR036773">
    <property type="entry name" value="TB_dom_sf"/>
</dbReference>
<dbReference type="OrthoDB" id="4062651at2759"/>
<dbReference type="FunFam" id="2.10.25.10:FF:000097">
    <property type="entry name" value="Fibrillin 2"/>
    <property type="match status" value="1"/>
</dbReference>
<name>A0A9X0D2B4_9CNID</name>
<dbReference type="PROSITE" id="PS01187">
    <property type="entry name" value="EGF_CA"/>
    <property type="match status" value="5"/>
</dbReference>
<feature type="domain" description="EGF-like" evidence="11">
    <location>
        <begin position="454"/>
        <end position="494"/>
    </location>
</feature>
<dbReference type="Proteomes" id="UP001163046">
    <property type="component" value="Unassembled WGS sequence"/>
</dbReference>
<feature type="domain" description="EGF-like" evidence="11">
    <location>
        <begin position="370"/>
        <end position="407"/>
    </location>
</feature>
<feature type="disulfide bond" evidence="9">
    <location>
        <begin position="146"/>
        <end position="156"/>
    </location>
</feature>
<keyword evidence="6" id="KW-0677">Repeat</keyword>
<feature type="chain" id="PRO_5040753613" evidence="10">
    <location>
        <begin position="21"/>
        <end position="923"/>
    </location>
</feature>
<proteinExistence type="predicted"/>
<sequence length="923" mass="100422">MVTSSLIAFLYVISWTCAMGQQFNVSQGQLTGPNVCGGRINPMLSWLATKNFRGLVHRAGVIKQLCAAMAAGLASVLDLASVDVRMARIVHHAAGFRFKVCQTRSARRREVGDQCSVLCFNGGTCNKDVCICKNGFTGKFCQSPICQEQCLNGGRCVGPDKCACPYGFTGNRCQQDIDECKAIPKICAGGRCINTIGSYRCECPAGRKLDPDSQKCVDKDECTEIPGICANGRCENTDGSFKCVCNEGYTLNQDKSFCISKKSGYCYQRVVNNYCVDQSSTNTSKHACCCSKRTPAGWGLLCERCPIQGTPEHTALCPNISIPTDKPPVVDECQRRGDLCPNGKCVNVPNGFQCVCNPGYILGRDNKCLDIDECSADSLLCRNGGCINTDGSFKCECNPGFQIASDEKSCKPRVDRCSESGVCEHGVCVNTRNGFTCQCRHGYTLTSDNRTCKDIDECKSQDVCTNGQCINYAGGYECSCGPGFEPSSDMRHCIDTDECRLLPGRCENGACENTRGSYRCTCNKGFEGTVNRSVCKDIDECKQDDICKNGRCVNEPGSFKCACDRGFTQSSDGKACIDTTLGRCYAKVEGGNRCSEPLMRFLTLSQCCCGMENGGQRGWDDPCTPCPLKGTEKYNQVCCKGPGMTCSGEDVDECVNNAGMKKDVCTNGQCQNTMKDYMCVYIDECREDPRLCHGGICQNLPGTFSCDCPKGFSLNTESRICEDIDECALEEQCIDGTCVNTPGSFRCQCPPNYKLDGSGRICKDTRTGQCWTKITNNRCEESINGGVPLDICCNTIGKGWGSPCNECPPKKDDERCALGYAIQDEPRCTDIDECTQFSGLCNNGICRNTLGSFACECSAGLTLDATQRNCVDLREDVCYGSVTSRDCEKPYGGRYKKVDCCCSVVGGGWGNPCQECHWKTQVT</sequence>
<dbReference type="SUPFAM" id="SSF57184">
    <property type="entry name" value="Growth factor receptor domain"/>
    <property type="match status" value="2"/>
</dbReference>
<evidence type="ECO:0000256" key="1">
    <source>
        <dbReference type="ARBA" id="ARBA00004498"/>
    </source>
</evidence>
<feature type="disulfide bond" evidence="9">
    <location>
        <begin position="164"/>
        <end position="173"/>
    </location>
</feature>
<dbReference type="SMART" id="SM00179">
    <property type="entry name" value="EGF_CA"/>
    <property type="match status" value="12"/>
</dbReference>
<keyword evidence="5 10" id="KW-0732">Signal</keyword>
<evidence type="ECO:0000256" key="2">
    <source>
        <dbReference type="ARBA" id="ARBA00022525"/>
    </source>
</evidence>
<feature type="domain" description="EGF-like" evidence="11">
    <location>
        <begin position="537"/>
        <end position="577"/>
    </location>
</feature>
<feature type="domain" description="EGF-like" evidence="11">
    <location>
        <begin position="329"/>
        <end position="369"/>
    </location>
</feature>
<keyword evidence="7 9" id="KW-1015">Disulfide bond</keyword>
<dbReference type="PROSITE" id="PS01186">
    <property type="entry name" value="EGF_2"/>
    <property type="match status" value="8"/>
</dbReference>
<reference evidence="13" key="1">
    <citation type="submission" date="2023-01" db="EMBL/GenBank/DDBJ databases">
        <title>Genome assembly of the deep-sea coral Lophelia pertusa.</title>
        <authorList>
            <person name="Herrera S."/>
            <person name="Cordes E."/>
        </authorList>
    </citation>
    <scope>NUCLEOTIDE SEQUENCE</scope>
    <source>
        <strain evidence="13">USNM1676648</strain>
        <tissue evidence="13">Polyp</tissue>
    </source>
</reference>
<feature type="domain" description="EGF-like" evidence="11">
    <location>
        <begin position="495"/>
        <end position="536"/>
    </location>
</feature>
<comment type="caution">
    <text evidence="13">The sequence shown here is derived from an EMBL/GenBank/DDBJ whole genome shotgun (WGS) entry which is preliminary data.</text>
</comment>
<dbReference type="AlphaFoldDB" id="A0A9X0D2B4"/>
<dbReference type="SMART" id="SM00181">
    <property type="entry name" value="EGF"/>
    <property type="match status" value="13"/>
</dbReference>
<feature type="domain" description="EGF-like" evidence="11">
    <location>
        <begin position="176"/>
        <end position="214"/>
    </location>
</feature>
<dbReference type="FunFam" id="2.10.25.10:FF:000003">
    <property type="entry name" value="fibrillin-1 isoform X1"/>
    <property type="match status" value="6"/>
</dbReference>
<dbReference type="Pfam" id="PF12661">
    <property type="entry name" value="hEGF"/>
    <property type="match status" value="2"/>
</dbReference>
<dbReference type="InterPro" id="IPR000152">
    <property type="entry name" value="EGF-type_Asp/Asn_hydroxyl_site"/>
</dbReference>
<keyword evidence="3" id="KW-0272">Extracellular matrix</keyword>
<feature type="signal peptide" evidence="10">
    <location>
        <begin position="1"/>
        <end position="20"/>
    </location>
</feature>
<feature type="domain" description="TB" evidence="12">
    <location>
        <begin position="264"/>
        <end position="317"/>
    </location>
</feature>
<evidence type="ECO:0000256" key="6">
    <source>
        <dbReference type="ARBA" id="ARBA00022737"/>
    </source>
</evidence>
<feature type="domain" description="EGF-like" evidence="11">
    <location>
        <begin position="218"/>
        <end position="259"/>
    </location>
</feature>
<evidence type="ECO:0000313" key="14">
    <source>
        <dbReference type="Proteomes" id="UP001163046"/>
    </source>
</evidence>
<feature type="domain" description="EGF-like" evidence="11">
    <location>
        <begin position="723"/>
        <end position="759"/>
    </location>
</feature>
<evidence type="ECO:0000256" key="3">
    <source>
        <dbReference type="ARBA" id="ARBA00022530"/>
    </source>
</evidence>
<gene>
    <name evidence="13" type="primary">FBN1</name>
    <name evidence="13" type="ORF">OS493_021244</name>
</gene>
<dbReference type="InterPro" id="IPR013032">
    <property type="entry name" value="EGF-like_CS"/>
</dbReference>
<comment type="caution">
    <text evidence="9">Lacks conserved residue(s) required for the propagation of feature annotation.</text>
</comment>
<feature type="domain" description="EGF-like" evidence="11">
    <location>
        <begin position="142"/>
        <end position="174"/>
    </location>
</feature>
<evidence type="ECO:0000256" key="4">
    <source>
        <dbReference type="ARBA" id="ARBA00022536"/>
    </source>
</evidence>
<organism evidence="13 14">
    <name type="scientific">Desmophyllum pertusum</name>
    <dbReference type="NCBI Taxonomy" id="174260"/>
    <lineage>
        <taxon>Eukaryota</taxon>
        <taxon>Metazoa</taxon>
        <taxon>Cnidaria</taxon>
        <taxon>Anthozoa</taxon>
        <taxon>Hexacorallia</taxon>
        <taxon>Scleractinia</taxon>
        <taxon>Caryophylliina</taxon>
        <taxon>Caryophylliidae</taxon>
        <taxon>Desmophyllum</taxon>
    </lineage>
</organism>
<dbReference type="Gene3D" id="3.90.290.10">
    <property type="entry name" value="TGF-beta binding (TB) domain"/>
    <property type="match status" value="4"/>
</dbReference>
<feature type="domain" description="EGF-like" evidence="11">
    <location>
        <begin position="830"/>
        <end position="871"/>
    </location>
</feature>
<dbReference type="PROSITE" id="PS51364">
    <property type="entry name" value="TB"/>
    <property type="match status" value="4"/>
</dbReference>
<dbReference type="PANTHER" id="PTHR47333">
    <property type="entry name" value="VON WILLEBRAND FACTOR C AND EGF DOMAIN-CONTAINING PROTEIN"/>
    <property type="match status" value="1"/>
</dbReference>
<evidence type="ECO:0000256" key="9">
    <source>
        <dbReference type="PROSITE-ProRule" id="PRU00076"/>
    </source>
</evidence>
<evidence type="ECO:0000259" key="11">
    <source>
        <dbReference type="PROSITE" id="PS50026"/>
    </source>
</evidence>
<dbReference type="PANTHER" id="PTHR47333:SF5">
    <property type="entry name" value="FIBRILLIN-3"/>
    <property type="match status" value="1"/>
</dbReference>
<feature type="domain" description="EGF-like" evidence="11">
    <location>
        <begin position="413"/>
        <end position="453"/>
    </location>
</feature>
<feature type="domain" description="TB" evidence="12">
    <location>
        <begin position="582"/>
        <end position="638"/>
    </location>
</feature>
<evidence type="ECO:0000256" key="7">
    <source>
        <dbReference type="ARBA" id="ARBA00023157"/>
    </source>
</evidence>
<dbReference type="FunFam" id="2.10.25.10:FF:000096">
    <property type="entry name" value="Putative fibrillin 2"/>
    <property type="match status" value="1"/>
</dbReference>
<dbReference type="InterPro" id="IPR009030">
    <property type="entry name" value="Growth_fac_rcpt_cys_sf"/>
</dbReference>
<dbReference type="PROSITE" id="PS50026">
    <property type="entry name" value="EGF_3"/>
    <property type="match status" value="12"/>
</dbReference>
<feature type="domain" description="TB" evidence="12">
    <location>
        <begin position="876"/>
        <end position="916"/>
    </location>
</feature>
<accession>A0A9X0D2B4</accession>
<feature type="domain" description="TB" evidence="12">
    <location>
        <begin position="768"/>
        <end position="809"/>
    </location>
</feature>
<dbReference type="SUPFAM" id="SSF57581">
    <property type="entry name" value="TB module/8-cys domain"/>
    <property type="match status" value="4"/>
</dbReference>
<evidence type="ECO:0000256" key="8">
    <source>
        <dbReference type="ARBA" id="ARBA00023180"/>
    </source>
</evidence>
<dbReference type="CDD" id="cd00054">
    <property type="entry name" value="EGF_CA"/>
    <property type="match status" value="9"/>
</dbReference>
<protein>
    <submittedName>
        <fullName evidence="13">Fibrillin-1</fullName>
    </submittedName>
</protein>
<dbReference type="SUPFAM" id="SSF57196">
    <property type="entry name" value="EGF/Laminin"/>
    <property type="match status" value="5"/>
</dbReference>
<dbReference type="Gene3D" id="2.10.25.10">
    <property type="entry name" value="Laminin"/>
    <property type="match status" value="12"/>
</dbReference>
<dbReference type="Pfam" id="PF12662">
    <property type="entry name" value="cEGF"/>
    <property type="match status" value="1"/>
</dbReference>
<dbReference type="InterPro" id="IPR001881">
    <property type="entry name" value="EGF-like_Ca-bd_dom"/>
</dbReference>
<dbReference type="InterPro" id="IPR052080">
    <property type="entry name" value="vWF_C/EGF_Fibrillin"/>
</dbReference>
<dbReference type="Pfam" id="PF07645">
    <property type="entry name" value="EGF_CA"/>
    <property type="match status" value="9"/>
</dbReference>
<dbReference type="EMBL" id="MU825886">
    <property type="protein sequence ID" value="KAJ7384612.1"/>
    <property type="molecule type" value="Genomic_DNA"/>
</dbReference>